<dbReference type="STRING" id="596151.DesfrDRAFT_1231"/>
<dbReference type="GO" id="GO:0016301">
    <property type="term" value="F:kinase activity"/>
    <property type="evidence" value="ECO:0007669"/>
    <property type="project" value="UniProtKB-KW"/>
</dbReference>
<keyword evidence="3" id="KW-0418">Kinase</keyword>
<dbReference type="AlphaFoldDB" id="E1JUD2"/>
<accession>E1JUD2</accession>
<dbReference type="RefSeq" id="WP_005992113.1">
    <property type="nucleotide sequence ID" value="NZ_AECZ01000006.1"/>
</dbReference>
<dbReference type="SUPFAM" id="SSF52540">
    <property type="entry name" value="P-loop containing nucleoside triphosphate hydrolases"/>
    <property type="match status" value="1"/>
</dbReference>
<dbReference type="InterPro" id="IPR050512">
    <property type="entry name" value="Sulf_AdTrans/APS_kinase"/>
</dbReference>
<dbReference type="OrthoDB" id="9804504at2"/>
<dbReference type="GO" id="GO:0019379">
    <property type="term" value="P:sulfate assimilation, phosphoadenylyl sulfate reduction by phosphoadenylyl-sulfate reductase (thioredoxin)"/>
    <property type="evidence" value="ECO:0007669"/>
    <property type="project" value="TreeGrafter"/>
</dbReference>
<feature type="domain" description="APS kinase" evidence="2">
    <location>
        <begin position="2"/>
        <end position="145"/>
    </location>
</feature>
<dbReference type="GO" id="GO:0004781">
    <property type="term" value="F:sulfate adenylyltransferase (ATP) activity"/>
    <property type="evidence" value="ECO:0007669"/>
    <property type="project" value="TreeGrafter"/>
</dbReference>
<protein>
    <submittedName>
        <fullName evidence="3">Adenylylsulfate kinase</fullName>
    </submittedName>
</protein>
<comment type="caution">
    <text evidence="3">The sequence shown here is derived from an EMBL/GenBank/DDBJ whole genome shotgun (WGS) entry which is preliminary data.</text>
</comment>
<keyword evidence="1" id="KW-0808">Transferase</keyword>
<dbReference type="PANTHER" id="PTHR42700:SF1">
    <property type="entry name" value="SULFATE ADENYLYLTRANSFERASE"/>
    <property type="match status" value="1"/>
</dbReference>
<dbReference type="GO" id="GO:0005737">
    <property type="term" value="C:cytoplasm"/>
    <property type="evidence" value="ECO:0007669"/>
    <property type="project" value="TreeGrafter"/>
</dbReference>
<dbReference type="Proteomes" id="UP000006250">
    <property type="component" value="Unassembled WGS sequence"/>
</dbReference>
<name>E1JUD2_SOLFR</name>
<dbReference type="InterPro" id="IPR059117">
    <property type="entry name" value="APS_kinase_dom"/>
</dbReference>
<evidence type="ECO:0000313" key="3">
    <source>
        <dbReference type="EMBL" id="EFL52062.1"/>
    </source>
</evidence>
<reference evidence="3 4" key="1">
    <citation type="submission" date="2010-08" db="EMBL/GenBank/DDBJ databases">
        <title>The draft genome of Desulfovibrio fructosovorans JJ.</title>
        <authorList>
            <consortium name="US DOE Joint Genome Institute (JGI-PGF)"/>
            <person name="Lucas S."/>
            <person name="Copeland A."/>
            <person name="Lapidus A."/>
            <person name="Cheng J.-F."/>
            <person name="Bruce D."/>
            <person name="Goodwin L."/>
            <person name="Pitluck S."/>
            <person name="Land M.L."/>
            <person name="Hauser L."/>
            <person name="Chang Y.-J."/>
            <person name="Jeffries C."/>
            <person name="Wall J.D."/>
            <person name="Stahl D.A."/>
            <person name="Arkin A.P."/>
            <person name="Dehal P."/>
            <person name="Stolyar S.M."/>
            <person name="Hazen T.C."/>
            <person name="Woyke T.J."/>
        </authorList>
    </citation>
    <scope>NUCLEOTIDE SEQUENCE [LARGE SCALE GENOMIC DNA]</scope>
    <source>
        <strain evidence="3 4">JJ</strain>
    </source>
</reference>
<keyword evidence="4" id="KW-1185">Reference proteome</keyword>
<sequence length="206" mass="22297">MPATLWFTGLPGSGKSAVARAVEKTLTLGGSRVAYLEMDARRKAYFPKPTYSEAERESAYRLFAEEAAGLYRAGGHDYILMDASAPKRAMRDYARSLMARFAEAHIRCALATAMAREAARPEGLVMAGLYAKAMLRKTTGRQFPGLGQVIGVDVPFEEDPKAECIVEAEHLPIEACRDAVLAFLRSWGSEDSGGGAASPGPHRRGE</sequence>
<dbReference type="EMBL" id="AECZ01000006">
    <property type="protein sequence ID" value="EFL52062.1"/>
    <property type="molecule type" value="Genomic_DNA"/>
</dbReference>
<evidence type="ECO:0000259" key="2">
    <source>
        <dbReference type="Pfam" id="PF01583"/>
    </source>
</evidence>
<dbReference type="GO" id="GO:0010134">
    <property type="term" value="P:sulfate assimilation via adenylyl sulfate reduction"/>
    <property type="evidence" value="ECO:0007669"/>
    <property type="project" value="TreeGrafter"/>
</dbReference>
<dbReference type="Gene3D" id="3.40.50.300">
    <property type="entry name" value="P-loop containing nucleotide triphosphate hydrolases"/>
    <property type="match status" value="1"/>
</dbReference>
<dbReference type="PANTHER" id="PTHR42700">
    <property type="entry name" value="SULFATE ADENYLYLTRANSFERASE"/>
    <property type="match status" value="1"/>
</dbReference>
<dbReference type="Pfam" id="PF01583">
    <property type="entry name" value="APS_kinase"/>
    <property type="match status" value="1"/>
</dbReference>
<organism evidence="3 4">
    <name type="scientific">Solidesulfovibrio fructosivorans JJ]</name>
    <dbReference type="NCBI Taxonomy" id="596151"/>
    <lineage>
        <taxon>Bacteria</taxon>
        <taxon>Pseudomonadati</taxon>
        <taxon>Thermodesulfobacteriota</taxon>
        <taxon>Desulfovibrionia</taxon>
        <taxon>Desulfovibrionales</taxon>
        <taxon>Desulfovibrionaceae</taxon>
        <taxon>Solidesulfovibrio</taxon>
    </lineage>
</organism>
<evidence type="ECO:0000256" key="1">
    <source>
        <dbReference type="ARBA" id="ARBA00022679"/>
    </source>
</evidence>
<evidence type="ECO:0000313" key="4">
    <source>
        <dbReference type="Proteomes" id="UP000006250"/>
    </source>
</evidence>
<proteinExistence type="predicted"/>
<dbReference type="eggNOG" id="COG0529">
    <property type="taxonomic scope" value="Bacteria"/>
</dbReference>
<dbReference type="InterPro" id="IPR027417">
    <property type="entry name" value="P-loop_NTPase"/>
</dbReference>
<gene>
    <name evidence="3" type="ORF">DesfrDRAFT_1231</name>
</gene>